<dbReference type="PANTHER" id="PTHR31549:SF279">
    <property type="match status" value="1"/>
</dbReference>
<dbReference type="EMBL" id="SZYD01000003">
    <property type="protein sequence ID" value="KAD6795017.1"/>
    <property type="molecule type" value="Genomic_DNA"/>
</dbReference>
<organism evidence="2 3">
    <name type="scientific">Mikania micrantha</name>
    <name type="common">bitter vine</name>
    <dbReference type="NCBI Taxonomy" id="192012"/>
    <lineage>
        <taxon>Eukaryota</taxon>
        <taxon>Viridiplantae</taxon>
        <taxon>Streptophyta</taxon>
        <taxon>Embryophyta</taxon>
        <taxon>Tracheophyta</taxon>
        <taxon>Spermatophyta</taxon>
        <taxon>Magnoliopsida</taxon>
        <taxon>eudicotyledons</taxon>
        <taxon>Gunneridae</taxon>
        <taxon>Pentapetalae</taxon>
        <taxon>asterids</taxon>
        <taxon>campanulids</taxon>
        <taxon>Asterales</taxon>
        <taxon>Asteraceae</taxon>
        <taxon>Asteroideae</taxon>
        <taxon>Heliantheae alliance</taxon>
        <taxon>Eupatorieae</taxon>
        <taxon>Mikania</taxon>
    </lineage>
</organism>
<dbReference type="AlphaFoldDB" id="A0A5N6PPE0"/>
<name>A0A5N6PPE0_9ASTR</name>
<reference evidence="2 3" key="1">
    <citation type="submission" date="2019-05" db="EMBL/GenBank/DDBJ databases">
        <title>Mikania micrantha, genome provides insights into the molecular mechanism of rapid growth.</title>
        <authorList>
            <person name="Liu B."/>
        </authorList>
    </citation>
    <scope>NUCLEOTIDE SEQUENCE [LARGE SCALE GENOMIC DNA]</scope>
    <source>
        <strain evidence="2">NLD-2019</strain>
        <tissue evidence="2">Leaf</tissue>
    </source>
</reference>
<keyword evidence="1" id="KW-0812">Transmembrane</keyword>
<protein>
    <submittedName>
        <fullName evidence="2">Uncharacterized protein</fullName>
    </submittedName>
</protein>
<accession>A0A5N6PPE0</accession>
<evidence type="ECO:0000256" key="1">
    <source>
        <dbReference type="SAM" id="Phobius"/>
    </source>
</evidence>
<gene>
    <name evidence="2" type="ORF">E3N88_05913</name>
</gene>
<evidence type="ECO:0000313" key="2">
    <source>
        <dbReference type="EMBL" id="KAD6795017.1"/>
    </source>
</evidence>
<evidence type="ECO:0000313" key="3">
    <source>
        <dbReference type="Proteomes" id="UP000326396"/>
    </source>
</evidence>
<comment type="caution">
    <text evidence="2">The sequence shown here is derived from an EMBL/GenBank/DDBJ whole genome shotgun (WGS) entry which is preliminary data.</text>
</comment>
<dbReference type="InterPro" id="IPR004158">
    <property type="entry name" value="DUF247_pln"/>
</dbReference>
<dbReference type="Pfam" id="PF03140">
    <property type="entry name" value="DUF247"/>
    <property type="match status" value="1"/>
</dbReference>
<dbReference type="OrthoDB" id="1621957at2759"/>
<sequence>MASFNPSFSPNPIEKEWVDQISKTLKTQIAVTIDTPPVSIFEIPKTLKIERLEAYVPQRFGLGPSHHFRPELYHKMEQKKLTAVKRVLKPPQIQDYEKEIVEKIKKIIPLVRYCYDVYHEADDNMLAWLFTIDGMFLIDQLNAYSNQGFAFETNDMIMLENQVPLIVLKEIQKALSGRNAQAQAQAQAQEDFLESKFRFFCNTNSLFVLSEEKIDFNRVNHLLDYMYSSIITNQTLIKSKLEFTESESNSPEKDASLELLEAVIKFAGLIPGAEPLHQIFDFIMQQFPEISEEKTMAEEIKIPSVSELRKVARVEFRLSPKNEGIRNINFVQGKVRCCYLPLITLNNDSEAILRNLVAYEKLMAKNSFMGGYGLELTEYVDFMCGIIDNAKDVKLLRDQKIIEGDLSDEEIVKLFNGIGKSCIKMSVESELMKTVSQLNMVYESVPRIWVQRTVEKKFRASAKYITFVIVISTALILVREVYLMVRGVSSFHMIVVRFLRTQLSRLLIFVGPKGPTEIA</sequence>
<keyword evidence="1" id="KW-0472">Membrane</keyword>
<dbReference type="Proteomes" id="UP000326396">
    <property type="component" value="Linkage Group LG11"/>
</dbReference>
<proteinExistence type="predicted"/>
<keyword evidence="3" id="KW-1185">Reference proteome</keyword>
<dbReference type="PANTHER" id="PTHR31549">
    <property type="entry name" value="PROTEIN, PUTATIVE (DUF247)-RELATED-RELATED"/>
    <property type="match status" value="1"/>
</dbReference>
<keyword evidence="1" id="KW-1133">Transmembrane helix</keyword>
<feature type="transmembrane region" description="Helical" evidence="1">
    <location>
        <begin position="464"/>
        <end position="485"/>
    </location>
</feature>